<dbReference type="Pfam" id="PF02636">
    <property type="entry name" value="Methyltransf_28"/>
    <property type="match status" value="1"/>
</dbReference>
<accession>A0A0F9K7C2</accession>
<dbReference type="GO" id="GO:0005739">
    <property type="term" value="C:mitochondrion"/>
    <property type="evidence" value="ECO:0007669"/>
    <property type="project" value="UniProtKB-SubCell"/>
</dbReference>
<dbReference type="SUPFAM" id="SSF53335">
    <property type="entry name" value="S-adenosyl-L-methionine-dependent methyltransferases"/>
    <property type="match status" value="1"/>
</dbReference>
<dbReference type="GO" id="GO:0032259">
    <property type="term" value="P:methylation"/>
    <property type="evidence" value="ECO:0007669"/>
    <property type="project" value="UniProtKB-KW"/>
</dbReference>
<evidence type="ECO:0000256" key="3">
    <source>
        <dbReference type="ARBA" id="ARBA00022679"/>
    </source>
</evidence>
<dbReference type="PANTHER" id="PTHR12049">
    <property type="entry name" value="PROTEIN ARGININE METHYLTRANSFERASE NDUFAF7, MITOCHONDRIAL"/>
    <property type="match status" value="1"/>
</dbReference>
<dbReference type="EMBL" id="LAZR01009791">
    <property type="protein sequence ID" value="KKM70576.1"/>
    <property type="molecule type" value="Genomic_DNA"/>
</dbReference>
<gene>
    <name evidence="5" type="ORF">LCGC14_1439350</name>
</gene>
<dbReference type="InterPro" id="IPR038375">
    <property type="entry name" value="NDUFAF7_sf"/>
</dbReference>
<keyword evidence="4" id="KW-0496">Mitochondrion</keyword>
<evidence type="ECO:0000313" key="5">
    <source>
        <dbReference type="EMBL" id="KKM70576.1"/>
    </source>
</evidence>
<dbReference type="PANTHER" id="PTHR12049:SF7">
    <property type="entry name" value="PROTEIN ARGININE METHYLTRANSFERASE NDUFAF7, MITOCHONDRIAL"/>
    <property type="match status" value="1"/>
</dbReference>
<evidence type="ECO:0000256" key="2">
    <source>
        <dbReference type="ARBA" id="ARBA00022603"/>
    </source>
</evidence>
<dbReference type="InterPro" id="IPR003788">
    <property type="entry name" value="NDUFAF7"/>
</dbReference>
<reference evidence="5" key="1">
    <citation type="journal article" date="2015" name="Nature">
        <title>Complex archaea that bridge the gap between prokaryotes and eukaryotes.</title>
        <authorList>
            <person name="Spang A."/>
            <person name="Saw J.H."/>
            <person name="Jorgensen S.L."/>
            <person name="Zaremba-Niedzwiedzka K."/>
            <person name="Martijn J."/>
            <person name="Lind A.E."/>
            <person name="van Eijk R."/>
            <person name="Schleper C."/>
            <person name="Guy L."/>
            <person name="Ettema T.J."/>
        </authorList>
    </citation>
    <scope>NUCLEOTIDE SEQUENCE</scope>
</reference>
<keyword evidence="2" id="KW-0489">Methyltransferase</keyword>
<dbReference type="GO" id="GO:0035243">
    <property type="term" value="F:protein-arginine omega-N symmetric methyltransferase activity"/>
    <property type="evidence" value="ECO:0007669"/>
    <property type="project" value="TreeGrafter"/>
</dbReference>
<sequence length="366" mass="40915">MNFSQFMATALYEPEHGYYMRDDLEIGVKGDFYTSPHLHPAFGAMIARQAQECWEAMGQPDEFSIVEAGSGRGFLALDLMDYLSGKPLYSKLSYQIIELNPALQKRQRELLGEHKDKTSWHERLEEAAPVRGMIVTNELLDALPVHLFAKLGQPNEPNELSEIYIALRGGVLVEEPGPLSTPRIKEYLNEFGVKYGDSMGDGMRSEVHLAMKDWLKEASSALEEGFVLTIDYGFPASQYYSQDRPQGTLLCYHNHTVNEDFLSRIGEQDITAHVNFSALKHWGEELGLVPLGFTRQGPYLVSLGLDVVVTEMYTDGKGLGRDLPKIQNLIMGGTMGDTHKVMLQCTGKYAGLKPGGFKLKNQLESL</sequence>
<organism evidence="5">
    <name type="scientific">marine sediment metagenome</name>
    <dbReference type="NCBI Taxonomy" id="412755"/>
    <lineage>
        <taxon>unclassified sequences</taxon>
        <taxon>metagenomes</taxon>
        <taxon>ecological metagenomes</taxon>
    </lineage>
</organism>
<proteinExistence type="predicted"/>
<evidence type="ECO:0000256" key="1">
    <source>
        <dbReference type="ARBA" id="ARBA00004173"/>
    </source>
</evidence>
<evidence type="ECO:0000256" key="4">
    <source>
        <dbReference type="ARBA" id="ARBA00023128"/>
    </source>
</evidence>
<protein>
    <recommendedName>
        <fullName evidence="6">SAM-dependent methyltransferase</fullName>
    </recommendedName>
</protein>
<dbReference type="InterPro" id="IPR029063">
    <property type="entry name" value="SAM-dependent_MTases_sf"/>
</dbReference>
<dbReference type="Gene3D" id="3.40.50.12710">
    <property type="match status" value="1"/>
</dbReference>
<keyword evidence="3" id="KW-0808">Transferase</keyword>
<evidence type="ECO:0008006" key="6">
    <source>
        <dbReference type="Google" id="ProtNLM"/>
    </source>
</evidence>
<comment type="caution">
    <text evidence="5">The sequence shown here is derived from an EMBL/GenBank/DDBJ whole genome shotgun (WGS) entry which is preliminary data.</text>
</comment>
<dbReference type="AlphaFoldDB" id="A0A0F9K7C2"/>
<name>A0A0F9K7C2_9ZZZZ</name>
<comment type="subcellular location">
    <subcellularLocation>
        <location evidence="1">Mitochondrion</location>
    </subcellularLocation>
</comment>